<reference evidence="4 5" key="1">
    <citation type="submission" date="2020-12" db="EMBL/GenBank/DDBJ databases">
        <title>Vagococcus allomyrinae sp. nov. and Enterococcus lavae sp. nov., isolated from the larvae of Allomyrina dichotoma.</title>
        <authorList>
            <person name="Lee S.D."/>
        </authorList>
    </citation>
    <scope>NUCLEOTIDE SEQUENCE [LARGE SCALE GENOMIC DNA]</scope>
    <source>
        <strain evidence="4 5">BWM-S5</strain>
    </source>
</reference>
<dbReference type="EMBL" id="JAEDXU010000004">
    <property type="protein sequence ID" value="MBP1046325.1"/>
    <property type="molecule type" value="Genomic_DNA"/>
</dbReference>
<organism evidence="4 5">
    <name type="scientific">Enterococcus larvae</name>
    <dbReference type="NCBI Taxonomy" id="2794352"/>
    <lineage>
        <taxon>Bacteria</taxon>
        <taxon>Bacillati</taxon>
        <taxon>Bacillota</taxon>
        <taxon>Bacilli</taxon>
        <taxon>Lactobacillales</taxon>
        <taxon>Enterococcaceae</taxon>
        <taxon>Enterococcus</taxon>
    </lineage>
</organism>
<accession>A0ABS4CIQ1</accession>
<keyword evidence="4" id="KW-0378">Hydrolase</keyword>
<gene>
    <name evidence="4" type="ORF">I6N96_08510</name>
</gene>
<dbReference type="Pfam" id="PF02517">
    <property type="entry name" value="Rce1-like"/>
    <property type="match status" value="1"/>
</dbReference>
<comment type="similarity">
    <text evidence="1">Belongs to the UPF0177 family.</text>
</comment>
<feature type="transmembrane region" description="Helical" evidence="2">
    <location>
        <begin position="228"/>
        <end position="246"/>
    </location>
</feature>
<evidence type="ECO:0000313" key="4">
    <source>
        <dbReference type="EMBL" id="MBP1046325.1"/>
    </source>
</evidence>
<feature type="transmembrane region" description="Helical" evidence="2">
    <location>
        <begin position="92"/>
        <end position="113"/>
    </location>
</feature>
<feature type="domain" description="CAAX prenyl protease 2/Lysostaphin resistance protein A-like" evidence="3">
    <location>
        <begin position="146"/>
        <end position="238"/>
    </location>
</feature>
<evidence type="ECO:0000259" key="3">
    <source>
        <dbReference type="Pfam" id="PF02517"/>
    </source>
</evidence>
<evidence type="ECO:0000313" key="5">
    <source>
        <dbReference type="Proteomes" id="UP000673375"/>
    </source>
</evidence>
<name>A0ABS4CIQ1_9ENTE</name>
<sequence length="247" mass="28567">MDNRFWFEEESDDFPFYNNKPQKVSIGQWFVILLFPFLGFLVLTKVYIPFLSLYMNELVSGIILLIFSLLGLRLTVKQDWKLLFRKIHRKDILLVVGYVIGAIIVASVIGGVIELLSGSLTDNPTAIKAGDHNAWRTYLQLRFQEVFQLLGEEFLAIIPFLALLHLCTVRFGLNRKTGVVIGWVLSSIIFGLLHLPTYDWNWIQCIFVIGGSRLILTLPYVQTKNLWVSYFVHYFYDMLIFTVAFLS</sequence>
<proteinExistence type="inferred from homology"/>
<keyword evidence="2" id="KW-1133">Transmembrane helix</keyword>
<evidence type="ECO:0000256" key="2">
    <source>
        <dbReference type="SAM" id="Phobius"/>
    </source>
</evidence>
<dbReference type="InterPro" id="IPR003675">
    <property type="entry name" value="Rce1/LyrA-like_dom"/>
</dbReference>
<feature type="transmembrane region" description="Helical" evidence="2">
    <location>
        <begin position="178"/>
        <end position="195"/>
    </location>
</feature>
<keyword evidence="2" id="KW-0472">Membrane</keyword>
<feature type="transmembrane region" description="Helical" evidence="2">
    <location>
        <begin position="146"/>
        <end position="166"/>
    </location>
</feature>
<dbReference type="Proteomes" id="UP000673375">
    <property type="component" value="Unassembled WGS sequence"/>
</dbReference>
<keyword evidence="2" id="KW-0812">Transmembrane</keyword>
<keyword evidence="5" id="KW-1185">Reference proteome</keyword>
<dbReference type="GO" id="GO:0008237">
    <property type="term" value="F:metallopeptidase activity"/>
    <property type="evidence" value="ECO:0007669"/>
    <property type="project" value="UniProtKB-KW"/>
</dbReference>
<feature type="transmembrane region" description="Helical" evidence="2">
    <location>
        <begin position="201"/>
        <end position="221"/>
    </location>
</feature>
<feature type="transmembrane region" description="Helical" evidence="2">
    <location>
        <begin position="54"/>
        <end position="72"/>
    </location>
</feature>
<feature type="transmembrane region" description="Helical" evidence="2">
    <location>
        <begin position="29"/>
        <end position="48"/>
    </location>
</feature>
<evidence type="ECO:0000256" key="1">
    <source>
        <dbReference type="ARBA" id="ARBA00009067"/>
    </source>
</evidence>
<comment type="caution">
    <text evidence="4">The sequence shown here is derived from an EMBL/GenBank/DDBJ whole genome shotgun (WGS) entry which is preliminary data.</text>
</comment>
<keyword evidence="4" id="KW-0482">Metalloprotease</keyword>
<protein>
    <submittedName>
        <fullName evidence="4">CPBP family intramembrane metalloprotease</fullName>
    </submittedName>
</protein>
<dbReference type="RefSeq" id="WP_209557155.1">
    <property type="nucleotide sequence ID" value="NZ_JAEDXU010000004.1"/>
</dbReference>
<keyword evidence="4" id="KW-0645">Protease</keyword>